<dbReference type="Pfam" id="PF13639">
    <property type="entry name" value="zf-RING_2"/>
    <property type="match status" value="1"/>
</dbReference>
<organism evidence="8 9">
    <name type="scientific">Dichomitus squalens</name>
    <dbReference type="NCBI Taxonomy" id="114155"/>
    <lineage>
        <taxon>Eukaryota</taxon>
        <taxon>Fungi</taxon>
        <taxon>Dikarya</taxon>
        <taxon>Basidiomycota</taxon>
        <taxon>Agaricomycotina</taxon>
        <taxon>Agaricomycetes</taxon>
        <taxon>Polyporales</taxon>
        <taxon>Polyporaceae</taxon>
        <taxon>Dichomitus</taxon>
    </lineage>
</organism>
<feature type="compositionally biased region" description="Basic and acidic residues" evidence="5">
    <location>
        <begin position="100"/>
        <end position="110"/>
    </location>
</feature>
<feature type="compositionally biased region" description="Polar residues" evidence="5">
    <location>
        <begin position="113"/>
        <end position="127"/>
    </location>
</feature>
<dbReference type="PANTHER" id="PTHR45931">
    <property type="entry name" value="SI:CH211-59O9.10"/>
    <property type="match status" value="1"/>
</dbReference>
<feature type="domain" description="RING-type" evidence="6">
    <location>
        <begin position="276"/>
        <end position="323"/>
    </location>
</feature>
<dbReference type="InterPro" id="IPR051834">
    <property type="entry name" value="RING_finger_E3_ligase"/>
</dbReference>
<dbReference type="InterPro" id="IPR013083">
    <property type="entry name" value="Znf_RING/FYVE/PHD"/>
</dbReference>
<dbReference type="PROSITE" id="PS50089">
    <property type="entry name" value="ZF_RING_2"/>
    <property type="match status" value="1"/>
</dbReference>
<gene>
    <name evidence="8" type="ORF">BD310DRAFT_844661</name>
    <name evidence="7" type="ORF">BD311DRAFT_746071</name>
</gene>
<feature type="compositionally biased region" description="Low complexity" evidence="5">
    <location>
        <begin position="90"/>
        <end position="99"/>
    </location>
</feature>
<feature type="region of interest" description="Disordered" evidence="5">
    <location>
        <begin position="78"/>
        <end position="178"/>
    </location>
</feature>
<sequence>MSTREPMWYCHECHAEMRPLMVPDPHCASCNGTFVERIENPTDDPRDFAVADAANWEDGPLPGEMDVFLAGLRSILRGPNPSPPVPAPSGSPRARSTSPENRRMSGDRPRSPNAPQTFTTGRNNSFTIRIERSSLPGSRRTVILGGPPGGGSNDDIPRLSQFAPPRPSDGTQQDRPNITGPMLAQYLLALMGPGRGADPFSELLGGMFPGGIPGGGGPENGRWGDYVFNQEALDQIITQIMENSNSHQPVPATEEVIGKLPREVLEEGSPLLEKDCAVCKEQFKVETEDPDELVVITLPCSHPFHEPCILPWLKNSGTCPVCRYQLVPQPSSHPPGPPPAGSSRSDSSSSPGSSGNNGSSGGGSGILQNVFGLFSGAPQNNAPQNEHGSSSSSSNNAGRSQNRPTATRTASGGQPSSPTRRGSDYDIPGGWGDQVD</sequence>
<dbReference type="GO" id="GO:0008270">
    <property type="term" value="F:zinc ion binding"/>
    <property type="evidence" value="ECO:0007669"/>
    <property type="project" value="UniProtKB-KW"/>
</dbReference>
<dbReference type="InterPro" id="IPR001841">
    <property type="entry name" value="Znf_RING"/>
</dbReference>
<feature type="compositionally biased region" description="Pro residues" evidence="5">
    <location>
        <begin position="331"/>
        <end position="340"/>
    </location>
</feature>
<dbReference type="Proteomes" id="UP000292957">
    <property type="component" value="Unassembled WGS sequence"/>
</dbReference>
<keyword evidence="9" id="KW-1185">Reference proteome</keyword>
<reference evidence="8 9" key="1">
    <citation type="submission" date="2019-01" db="EMBL/GenBank/DDBJ databases">
        <title>Draft genome sequences of three monokaryotic isolates of the white-rot basidiomycete fungus Dichomitus squalens.</title>
        <authorList>
            <consortium name="DOE Joint Genome Institute"/>
            <person name="Lopez S.C."/>
            <person name="Andreopoulos B."/>
            <person name="Pangilinan J."/>
            <person name="Lipzen A."/>
            <person name="Riley R."/>
            <person name="Ahrendt S."/>
            <person name="Ng V."/>
            <person name="Barry K."/>
            <person name="Daum C."/>
            <person name="Grigoriev I.V."/>
            <person name="Hilden K.S."/>
            <person name="Makela M.R."/>
            <person name="de Vries R.P."/>
        </authorList>
    </citation>
    <scope>NUCLEOTIDE SEQUENCE [LARGE SCALE GENOMIC DNA]</scope>
    <source>
        <strain evidence="8 9">CBS 464.89</strain>
        <strain evidence="7">OM18370.1</strain>
    </source>
</reference>
<dbReference type="EMBL" id="ML145095">
    <property type="protein sequence ID" value="TBU62171.1"/>
    <property type="molecule type" value="Genomic_DNA"/>
</dbReference>
<feature type="compositionally biased region" description="Polar residues" evidence="5">
    <location>
        <begin position="377"/>
        <end position="388"/>
    </location>
</feature>
<dbReference type="Gene3D" id="3.30.40.10">
    <property type="entry name" value="Zinc/RING finger domain, C3HC4 (zinc finger)"/>
    <property type="match status" value="1"/>
</dbReference>
<name>A0A4Q9Q591_9APHY</name>
<keyword evidence="2 4" id="KW-0863">Zinc-finger</keyword>
<dbReference type="OMA" id="MVPDPHC"/>
<dbReference type="STRING" id="114155.A0A4Q9Q591"/>
<feature type="compositionally biased region" description="Pro residues" evidence="5">
    <location>
        <begin position="80"/>
        <end position="89"/>
    </location>
</feature>
<feature type="compositionally biased region" description="Low complexity" evidence="5">
    <location>
        <begin position="341"/>
        <end position="357"/>
    </location>
</feature>
<accession>A0A4Q9Q591</accession>
<evidence type="ECO:0000256" key="1">
    <source>
        <dbReference type="ARBA" id="ARBA00022723"/>
    </source>
</evidence>
<proteinExistence type="predicted"/>
<evidence type="ECO:0000256" key="3">
    <source>
        <dbReference type="ARBA" id="ARBA00022833"/>
    </source>
</evidence>
<dbReference type="GO" id="GO:0061630">
    <property type="term" value="F:ubiquitin protein ligase activity"/>
    <property type="evidence" value="ECO:0007669"/>
    <property type="project" value="TreeGrafter"/>
</dbReference>
<evidence type="ECO:0000256" key="4">
    <source>
        <dbReference type="PROSITE-ProRule" id="PRU00175"/>
    </source>
</evidence>
<evidence type="ECO:0000313" key="7">
    <source>
        <dbReference type="EMBL" id="TBU34393.1"/>
    </source>
</evidence>
<protein>
    <recommendedName>
        <fullName evidence="6">RING-type domain-containing protein</fullName>
    </recommendedName>
</protein>
<feature type="region of interest" description="Disordered" evidence="5">
    <location>
        <begin position="330"/>
        <end position="436"/>
    </location>
</feature>
<dbReference type="AlphaFoldDB" id="A0A4Q9Q591"/>
<dbReference type="PANTHER" id="PTHR45931:SF3">
    <property type="entry name" value="RING ZINC FINGER-CONTAINING PROTEIN"/>
    <property type="match status" value="1"/>
</dbReference>
<evidence type="ECO:0000313" key="8">
    <source>
        <dbReference type="EMBL" id="TBU62171.1"/>
    </source>
</evidence>
<keyword evidence="1" id="KW-0479">Metal-binding</keyword>
<evidence type="ECO:0000256" key="5">
    <source>
        <dbReference type="SAM" id="MobiDB-lite"/>
    </source>
</evidence>
<dbReference type="EMBL" id="ML143388">
    <property type="protein sequence ID" value="TBU34393.1"/>
    <property type="molecule type" value="Genomic_DNA"/>
</dbReference>
<feature type="compositionally biased region" description="Polar residues" evidence="5">
    <location>
        <begin position="395"/>
        <end position="420"/>
    </location>
</feature>
<dbReference type="SMART" id="SM00184">
    <property type="entry name" value="RING"/>
    <property type="match status" value="1"/>
</dbReference>
<dbReference type="GO" id="GO:0005634">
    <property type="term" value="C:nucleus"/>
    <property type="evidence" value="ECO:0007669"/>
    <property type="project" value="TreeGrafter"/>
</dbReference>
<dbReference type="SUPFAM" id="SSF57850">
    <property type="entry name" value="RING/U-box"/>
    <property type="match status" value="1"/>
</dbReference>
<dbReference type="Proteomes" id="UP000292082">
    <property type="component" value="Unassembled WGS sequence"/>
</dbReference>
<dbReference type="GO" id="GO:0006511">
    <property type="term" value="P:ubiquitin-dependent protein catabolic process"/>
    <property type="evidence" value="ECO:0007669"/>
    <property type="project" value="TreeGrafter"/>
</dbReference>
<evidence type="ECO:0000256" key="2">
    <source>
        <dbReference type="ARBA" id="ARBA00022771"/>
    </source>
</evidence>
<evidence type="ECO:0000259" key="6">
    <source>
        <dbReference type="PROSITE" id="PS50089"/>
    </source>
</evidence>
<evidence type="ECO:0000313" key="9">
    <source>
        <dbReference type="Proteomes" id="UP000292082"/>
    </source>
</evidence>
<dbReference type="OrthoDB" id="8062037at2759"/>
<keyword evidence="3" id="KW-0862">Zinc</keyword>